<feature type="compositionally biased region" description="Pro residues" evidence="7">
    <location>
        <begin position="82"/>
        <end position="96"/>
    </location>
</feature>
<feature type="compositionally biased region" description="Low complexity" evidence="7">
    <location>
        <begin position="175"/>
        <end position="187"/>
    </location>
</feature>
<evidence type="ECO:0000256" key="4">
    <source>
        <dbReference type="ARBA" id="ARBA00023054"/>
    </source>
</evidence>
<evidence type="ECO:0000313" key="9">
    <source>
        <dbReference type="EMBL" id="KAK0523331.1"/>
    </source>
</evidence>
<dbReference type="EMBL" id="JAPDMQ010000521">
    <property type="protein sequence ID" value="KAK0523331.1"/>
    <property type="molecule type" value="Genomic_DNA"/>
</dbReference>
<feature type="region of interest" description="Disordered" evidence="7">
    <location>
        <begin position="47"/>
        <end position="307"/>
    </location>
</feature>
<dbReference type="InterPro" id="IPR019528">
    <property type="entry name" value="PACT_domain"/>
</dbReference>
<name>A0AAN6G6D0_9BASI</name>
<evidence type="ECO:0000256" key="3">
    <source>
        <dbReference type="ARBA" id="ARBA00022553"/>
    </source>
</evidence>
<dbReference type="GO" id="GO:0008017">
    <property type="term" value="F:microtubule binding"/>
    <property type="evidence" value="ECO:0007669"/>
    <property type="project" value="TreeGrafter"/>
</dbReference>
<feature type="compositionally biased region" description="Low complexity" evidence="7">
    <location>
        <begin position="97"/>
        <end position="130"/>
    </location>
</feature>
<evidence type="ECO:0000256" key="7">
    <source>
        <dbReference type="SAM" id="MobiDB-lite"/>
    </source>
</evidence>
<organism evidence="9 10">
    <name type="scientific">Tilletia horrida</name>
    <dbReference type="NCBI Taxonomy" id="155126"/>
    <lineage>
        <taxon>Eukaryota</taxon>
        <taxon>Fungi</taxon>
        <taxon>Dikarya</taxon>
        <taxon>Basidiomycota</taxon>
        <taxon>Ustilaginomycotina</taxon>
        <taxon>Exobasidiomycetes</taxon>
        <taxon>Tilletiales</taxon>
        <taxon>Tilletiaceae</taxon>
        <taxon>Tilletia</taxon>
    </lineage>
</organism>
<feature type="coiled-coil region" evidence="6">
    <location>
        <begin position="692"/>
        <end position="733"/>
    </location>
</feature>
<keyword evidence="10" id="KW-1185">Reference proteome</keyword>
<accession>A0AAN6G6D0</accession>
<feature type="region of interest" description="Disordered" evidence="7">
    <location>
        <begin position="334"/>
        <end position="360"/>
    </location>
</feature>
<evidence type="ECO:0000256" key="2">
    <source>
        <dbReference type="ARBA" id="ARBA00022490"/>
    </source>
</evidence>
<dbReference type="Proteomes" id="UP001176521">
    <property type="component" value="Unassembled WGS sequence"/>
</dbReference>
<evidence type="ECO:0000259" key="8">
    <source>
        <dbReference type="Pfam" id="PF10495"/>
    </source>
</evidence>
<dbReference type="GO" id="GO:0005815">
    <property type="term" value="C:microtubule organizing center"/>
    <property type="evidence" value="ECO:0007669"/>
    <property type="project" value="UniProtKB-SubCell"/>
</dbReference>
<feature type="compositionally biased region" description="Polar residues" evidence="7">
    <location>
        <begin position="160"/>
        <end position="174"/>
    </location>
</feature>
<dbReference type="PANTHER" id="PTHR18947">
    <property type="entry name" value="HOOK PROTEINS"/>
    <property type="match status" value="1"/>
</dbReference>
<gene>
    <name evidence="9" type="ORF">OC842_006184</name>
</gene>
<dbReference type="PANTHER" id="PTHR18947:SF28">
    <property type="entry name" value="GIRDIN, ISOFORM A"/>
    <property type="match status" value="1"/>
</dbReference>
<feature type="region of interest" description="Disordered" evidence="7">
    <location>
        <begin position="378"/>
        <end position="398"/>
    </location>
</feature>
<dbReference type="GO" id="GO:0030705">
    <property type="term" value="P:cytoskeleton-dependent intracellular transport"/>
    <property type="evidence" value="ECO:0007669"/>
    <property type="project" value="TreeGrafter"/>
</dbReference>
<proteinExistence type="predicted"/>
<keyword evidence="2" id="KW-0963">Cytoplasm</keyword>
<reference evidence="9" key="1">
    <citation type="journal article" date="2023" name="PhytoFront">
        <title>Draft Genome Resources of Seven Strains of Tilletia horrida, Causal Agent of Kernel Smut of Rice.</title>
        <authorList>
            <person name="Khanal S."/>
            <person name="Antony Babu S."/>
            <person name="Zhou X.G."/>
        </authorList>
    </citation>
    <scope>NUCLEOTIDE SEQUENCE</scope>
    <source>
        <strain evidence="9">TX3</strain>
    </source>
</reference>
<keyword evidence="4 6" id="KW-0175">Coiled coil</keyword>
<dbReference type="GO" id="GO:0031122">
    <property type="term" value="P:cytoplasmic microtubule organization"/>
    <property type="evidence" value="ECO:0007669"/>
    <property type="project" value="TreeGrafter"/>
</dbReference>
<feature type="compositionally biased region" description="Polar residues" evidence="7">
    <location>
        <begin position="212"/>
        <end position="265"/>
    </location>
</feature>
<feature type="domain" description="Pericentrin/AKAP-450 centrosomal targeting" evidence="8">
    <location>
        <begin position="775"/>
        <end position="845"/>
    </location>
</feature>
<comment type="caution">
    <text evidence="9">The sequence shown here is derived from an EMBL/GenBank/DDBJ whole genome shotgun (WGS) entry which is preliminary data.</text>
</comment>
<dbReference type="GO" id="GO:0051959">
    <property type="term" value="F:dynein light intermediate chain binding"/>
    <property type="evidence" value="ECO:0007669"/>
    <property type="project" value="TreeGrafter"/>
</dbReference>
<dbReference type="Pfam" id="PF10495">
    <property type="entry name" value="PACT_coil_coil"/>
    <property type="match status" value="1"/>
</dbReference>
<evidence type="ECO:0000256" key="1">
    <source>
        <dbReference type="ARBA" id="ARBA00004267"/>
    </source>
</evidence>
<comment type="subcellular location">
    <subcellularLocation>
        <location evidence="1">Cytoplasm</location>
        <location evidence="1">Cytoskeleton</location>
        <location evidence="1">Microtubule organizing center</location>
    </subcellularLocation>
</comment>
<evidence type="ECO:0000256" key="6">
    <source>
        <dbReference type="SAM" id="Coils"/>
    </source>
</evidence>
<keyword evidence="3" id="KW-0597">Phosphoprotein</keyword>
<feature type="region of interest" description="Disordered" evidence="7">
    <location>
        <begin position="565"/>
        <end position="595"/>
    </location>
</feature>
<protein>
    <recommendedName>
        <fullName evidence="8">Pericentrin/AKAP-450 centrosomal targeting domain-containing protein</fullName>
    </recommendedName>
</protein>
<sequence length="845" mass="93852">MNFESPGALRRRIEAAQYAEESVDELSLGMARRAPSGVDSSMLSLADSSRDLSIGNKSISRQDLMHSRADSPLFPSRQPSPHISPLPSPAPVPKAPSPSSADAARVGPAKASPTAASAAPAPAQSSQRRALTPTLAPTQDRHASSQGSTSEDDNGDLATAQKTSAKTGPSTTRIAEQQTAAPTETATSAFSVAARRIRIANGTPPGAPKAAASQQAQTPSLDFSTPRASRANSALENQTTTPIAANVTQNSYAPSTVSTTSSNDLLTPAAHKARRGNTSLPGLVGAESVLRPRPGGGNLPTSSRIASGNAAGAHVDVGKLAAYQHKINERLEEENGRLREDAEQLTTRVEELEDEVDRREAELDRALATNEELSRRLDELEKSDRRRDSNVEKMEAERRRLESRAESLQKDYDHLEADAAELREEGSKMLAELEELSAEMEQKNKDLVDAISESERLQKRVAQLEREAKLRSSDQDRENEVVKALVAELDDEQRARRRLEREVDSLRNEKQQFEVEIEHLRKDARISRLGQTELEQLKEENQYLQKENSKLVAEAQDLMDQLEEQRELPQRQERSQTVRFDESVNPEDGPAPGRSALRALSVKSTPNKTFDLSLPNLANLSTMSWLNETTIGDQGMLAVIQQLQREVDERNLYVDDLLTKLDSYGKLLLQLGEKYELAQRKLATLALVEQDHDRMVIEREEIMEDVDRLERDMRDVQAEAAQIGRELEALRSVKEARKNEESTVDLQVEIIAQLRRHHIDECKGLMLRIKYLKAKWTREANFRSDLGYQKGFLQQLVGGLERDLASTQMFVADVSASRGLPQRARTPKNRLKEVMLTVRAAVRMR</sequence>
<feature type="compositionally biased region" description="Basic and acidic residues" evidence="7">
    <location>
        <begin position="565"/>
        <end position="582"/>
    </location>
</feature>
<dbReference type="Gene3D" id="1.10.287.1490">
    <property type="match status" value="1"/>
</dbReference>
<keyword evidence="5" id="KW-0206">Cytoskeleton</keyword>
<dbReference type="GO" id="GO:0005737">
    <property type="term" value="C:cytoplasm"/>
    <property type="evidence" value="ECO:0007669"/>
    <property type="project" value="UniProtKB-ARBA"/>
</dbReference>
<evidence type="ECO:0000313" key="10">
    <source>
        <dbReference type="Proteomes" id="UP001176521"/>
    </source>
</evidence>
<dbReference type="AlphaFoldDB" id="A0AAN6G6D0"/>
<evidence type="ECO:0000256" key="5">
    <source>
        <dbReference type="ARBA" id="ARBA00023212"/>
    </source>
</evidence>